<dbReference type="KEGG" id="vg:2948437"/>
<sequence length="187" mass="21856">MVLEWRVFEPLAILPVELWSKILLHLSSRDVASFVLSFEELFDVIVTPSFLKHFFKRFFRVSCNKALNCLRADRTLANYEPLDLNSYWCSDRLFLPSGHCIACLTNPHLLCASPSEAGCNCLDHRKLWPGLEEVILWKPGLFQNLEDGWKWPECGVPELSVKKRKRLYKKLLCKLKAEQILRPEFYI</sequence>
<dbReference type="RefSeq" id="NP_899151.1">
    <property type="nucleotide sequence ID" value="NC_002685.2"/>
</dbReference>
<protein>
    <submittedName>
        <fullName evidence="2">RH0</fullName>
    </submittedName>
</protein>
<feature type="domain" description="F-box" evidence="1">
    <location>
        <begin position="8"/>
        <end position="58"/>
    </location>
</feature>
<keyword evidence="3" id="KW-1185">Reference proteome</keyword>
<organism evidence="2 3">
    <name type="scientific">Bovine adenovirus 4</name>
    <name type="common">BAdV-4</name>
    <dbReference type="NCBI Taxonomy" id="70333"/>
    <lineage>
        <taxon>Viruses</taxon>
        <taxon>Varidnaviria</taxon>
        <taxon>Bamfordvirae</taxon>
        <taxon>Preplasmiviricota</taxon>
        <taxon>Polisuviricotina</taxon>
        <taxon>Pharingeaviricetes</taxon>
        <taxon>Rowavirales</taxon>
        <taxon>Adenoviridae</taxon>
        <taxon>Barthadenovirus</taxon>
        <taxon>Barthadenovirus bosquartum</taxon>
        <taxon>Bovine atadenovirus D</taxon>
    </lineage>
</organism>
<reference evidence="2 3" key="2">
    <citation type="journal article" date="2000" name="J. Gen. Virol.">
        <title>DNA sequence of frog adenovirus.</title>
        <authorList>
            <person name="Davison A.J."/>
            <person name="Wright K.M."/>
            <person name="Harrach B."/>
        </authorList>
    </citation>
    <scope>NUCLEOTIDE SEQUENCE [LARGE SCALE GENOMIC DNA]</scope>
    <source>
        <strain evidence="2 3">THT/62</strain>
    </source>
</reference>
<accession>Q77Y96</accession>
<evidence type="ECO:0000313" key="3">
    <source>
        <dbReference type="Proteomes" id="UP000172814"/>
    </source>
</evidence>
<reference evidence="2 3" key="4">
    <citation type="journal article" date="2001" name="Virus Genes">
        <title>Four new inverted terminal repeat sequences from bovine adenoviruses reveal striking differences in the length and content of the ITRs.</title>
        <authorList>
            <person name="Dan A."/>
            <person name="Elo P."/>
            <person name="Harrach B."/>
            <person name="Zadori Z."/>
            <person name="Benko M."/>
        </authorList>
    </citation>
    <scope>NUCLEOTIDE SEQUENCE [LARGE SCALE GENOMIC DNA]</scope>
    <source>
        <strain evidence="2 3">THT/62</strain>
    </source>
</reference>
<dbReference type="Proteomes" id="UP000172814">
    <property type="component" value="Segment"/>
</dbReference>
<dbReference type="PROSITE" id="PS50181">
    <property type="entry name" value="FBOX"/>
    <property type="match status" value="1"/>
</dbReference>
<dbReference type="GeneID" id="2948437"/>
<reference evidence="2 3" key="3">
    <citation type="journal article" date="2000" name="Virus Res.">
        <title>DNA sequencing and phylogenetic analysis of the protease gene of ovine adenovirus 3 suggest that adenoviruses of sheep belong to two different genera.</title>
        <authorList>
            <person name="Barbezange C."/>
            <person name="Benko M."/>
            <person name="Dan A."/>
            <person name="Harrach B."/>
        </authorList>
    </citation>
    <scope>NUCLEOTIDE SEQUENCE [LARGE SCALE GENOMIC DNA]</scope>
    <source>
        <strain evidence="2 3">THT/62</strain>
    </source>
</reference>
<name>Q77Y96_ADEB4</name>
<dbReference type="InterPro" id="IPR001810">
    <property type="entry name" value="F-box_dom"/>
</dbReference>
<evidence type="ECO:0000313" key="2">
    <source>
        <dbReference type="EMBL" id="AAQ63167.1"/>
    </source>
</evidence>
<dbReference type="EMBL" id="AF036092">
    <property type="protein sequence ID" value="AAQ63167.1"/>
    <property type="molecule type" value="Genomic_DNA"/>
</dbReference>
<reference evidence="2 3" key="1">
    <citation type="journal article" date="1998" name="J. Gen. Virol.">
        <title>Analysis of the hexon gene sequence of bovine adenovirus type 4 provides further support for a new adenovirus genus (Atadenovirus).</title>
        <authorList>
            <person name="Dan A."/>
            <person name="Ruzsics Z."/>
            <person name="Russell W.C."/>
            <person name="Benko M."/>
            <person name="Harrach B."/>
        </authorList>
    </citation>
    <scope>NUCLEOTIDE SEQUENCE [LARGE SCALE GENOMIC DNA]</scope>
    <source>
        <strain evidence="2 3">THT/62</strain>
    </source>
</reference>
<evidence type="ECO:0000259" key="1">
    <source>
        <dbReference type="PROSITE" id="PS50181"/>
    </source>
</evidence>
<proteinExistence type="predicted"/>
<organismHost>
    <name type="scientific">Bos taurus</name>
    <name type="common">Bovine</name>
    <dbReference type="NCBI Taxonomy" id="9913"/>
</organismHost>